<name>A0A420J946_9PEZI</name>
<organism evidence="2 3">
    <name type="scientific">Golovinomyces cichoracearum</name>
    <dbReference type="NCBI Taxonomy" id="62708"/>
    <lineage>
        <taxon>Eukaryota</taxon>
        <taxon>Fungi</taxon>
        <taxon>Dikarya</taxon>
        <taxon>Ascomycota</taxon>
        <taxon>Pezizomycotina</taxon>
        <taxon>Leotiomycetes</taxon>
        <taxon>Erysiphales</taxon>
        <taxon>Erysiphaceae</taxon>
        <taxon>Golovinomyces</taxon>
    </lineage>
</organism>
<dbReference type="Proteomes" id="UP000283383">
    <property type="component" value="Unassembled WGS sequence"/>
</dbReference>
<keyword evidence="3" id="KW-1185">Reference proteome</keyword>
<reference evidence="2 3" key="1">
    <citation type="journal article" date="2018" name="BMC Genomics">
        <title>Comparative genome analyses reveal sequence features reflecting distinct modes of host-adaptation between dicot and monocot powdery mildew.</title>
        <authorList>
            <person name="Wu Y."/>
            <person name="Ma X."/>
            <person name="Pan Z."/>
            <person name="Kale S.D."/>
            <person name="Song Y."/>
            <person name="King H."/>
            <person name="Zhang Q."/>
            <person name="Presley C."/>
            <person name="Deng X."/>
            <person name="Wei C.I."/>
            <person name="Xiao S."/>
        </authorList>
    </citation>
    <scope>NUCLEOTIDE SEQUENCE [LARGE SCALE GENOMIC DNA]</scope>
    <source>
        <strain evidence="2">UMSG3</strain>
    </source>
</reference>
<proteinExistence type="predicted"/>
<evidence type="ECO:0000313" key="2">
    <source>
        <dbReference type="EMBL" id="RKF83317.1"/>
    </source>
</evidence>
<evidence type="ECO:0000256" key="1">
    <source>
        <dbReference type="SAM" id="MobiDB-lite"/>
    </source>
</evidence>
<dbReference type="STRING" id="62708.A0A420J946"/>
<gene>
    <name evidence="2" type="ORF">GcM3_014002</name>
</gene>
<evidence type="ECO:0000313" key="3">
    <source>
        <dbReference type="Proteomes" id="UP000283383"/>
    </source>
</evidence>
<dbReference type="AlphaFoldDB" id="A0A420J946"/>
<accession>A0A420J946</accession>
<protein>
    <submittedName>
        <fullName evidence="2">Uncharacterized protein</fullName>
    </submittedName>
</protein>
<dbReference type="EMBL" id="MCBQ01001468">
    <property type="protein sequence ID" value="RKF83317.1"/>
    <property type="molecule type" value="Genomic_DNA"/>
</dbReference>
<feature type="region of interest" description="Disordered" evidence="1">
    <location>
        <begin position="143"/>
        <end position="163"/>
    </location>
</feature>
<sequence>MDQSVQGSDHMTNYNKISIRKSSIYLDNGLKLSPAGATTTLNYANPPNTSSFMSCGPRLNRSIEGATKSLRCADQKYCQENYRNYKPQSSKCVISFENSKKGFSMETPWKAQRSLRATKATTLLTHKNLDKFSILQLNDATQENSDTTSLPYRKKKRDSCNTSSEIRSNTIGKNFLLSATPGAFSKEEAKSNHSCNISSHTRTSISCDRDSPIAYGVAASDSNLSGLAIRQSGDYLRLYTEIPDKNYPESYEPNQRELLHVSSAKTSTLTLQHQRSHIYDASTKLLSVTPHRVISVTSIEEASKNFGNSSKSDLVLHQENFLKPNISDRKEGSHYHHPIGNLKLRPIFKNLTRRISFRRSRSNGILKGKLKRSKISEVNTIGFLCQSLNEAQTFYQFGDEHLLSAIDYNSHVFPHDIDDKKSIIVKRALQSLKTESLSKSETNLNFKNNIYVESDDKLDTAGGIFQDQMIVNKLAEEKFKLMLDEQNLMTGRNLNGCTIKNTKGKCIERTAMEDVTQEIEGNIIQYGIKENQVNERKNNRRIDPKSIGYFAENSIIPEILTSQTTENVGRLSLLKHKPSSDSEVQLKSSQDADQNSTRIDEVTETIGSQNKLIVWFKDYFLRYLVKDSIPGHTDRKDFRSTMIMYDKRLEKSGSEIDSWKIPLQSDNDRNLKSYSSKVNISHRDSISDLSVESQSFFDALPSV</sequence>
<comment type="caution">
    <text evidence="2">The sequence shown here is derived from an EMBL/GenBank/DDBJ whole genome shotgun (WGS) entry which is preliminary data.</text>
</comment>